<dbReference type="Pfam" id="PF13086">
    <property type="entry name" value="AAA_11"/>
    <property type="match status" value="1"/>
</dbReference>
<dbReference type="FunFam" id="3.40.50.300:FF:000326">
    <property type="entry name" value="P-loop containing nucleoside triphosphate hydrolase"/>
    <property type="match status" value="1"/>
</dbReference>
<feature type="compositionally biased region" description="Basic and acidic residues" evidence="5">
    <location>
        <begin position="286"/>
        <end position="297"/>
    </location>
</feature>
<evidence type="ECO:0000259" key="7">
    <source>
        <dbReference type="Pfam" id="PF13087"/>
    </source>
</evidence>
<evidence type="ECO:0000256" key="3">
    <source>
        <dbReference type="ARBA" id="ARBA00022806"/>
    </source>
</evidence>
<evidence type="ECO:0000256" key="2">
    <source>
        <dbReference type="ARBA" id="ARBA00022801"/>
    </source>
</evidence>
<keyword evidence="3" id="KW-0347">Helicase</keyword>
<dbReference type="InterPro" id="IPR041679">
    <property type="entry name" value="DNA2/NAM7-like_C"/>
</dbReference>
<dbReference type="EMBL" id="HBIO01003580">
    <property type="protein sequence ID" value="CAE0457625.1"/>
    <property type="molecule type" value="Transcribed_RNA"/>
</dbReference>
<keyword evidence="2" id="KW-0378">Hydrolase</keyword>
<evidence type="ECO:0000256" key="4">
    <source>
        <dbReference type="ARBA" id="ARBA00022840"/>
    </source>
</evidence>
<evidence type="ECO:0000259" key="6">
    <source>
        <dbReference type="Pfam" id="PF13086"/>
    </source>
</evidence>
<dbReference type="InterPro" id="IPR041677">
    <property type="entry name" value="DNA2/NAM7_AAA_11"/>
</dbReference>
<dbReference type="GO" id="GO:0005524">
    <property type="term" value="F:ATP binding"/>
    <property type="evidence" value="ECO:0007669"/>
    <property type="project" value="UniProtKB-KW"/>
</dbReference>
<dbReference type="PANTHER" id="PTHR10887:SF495">
    <property type="entry name" value="HELICASE SENATAXIN ISOFORM X1-RELATED"/>
    <property type="match status" value="1"/>
</dbReference>
<gene>
    <name evidence="8" type="ORF">CDEB00056_LOCUS2466</name>
</gene>
<dbReference type="PANTHER" id="PTHR10887">
    <property type="entry name" value="DNA2/NAM7 HELICASE FAMILY"/>
    <property type="match status" value="1"/>
</dbReference>
<keyword evidence="4" id="KW-0067">ATP-binding</keyword>
<dbReference type="InterPro" id="IPR027417">
    <property type="entry name" value="P-loop_NTPase"/>
</dbReference>
<feature type="domain" description="DNA2/NAM7 helicase helicase" evidence="6">
    <location>
        <begin position="348"/>
        <end position="650"/>
    </location>
</feature>
<dbReference type="Gene3D" id="3.40.50.300">
    <property type="entry name" value="P-loop containing nucleotide triphosphate hydrolases"/>
    <property type="match status" value="2"/>
</dbReference>
<evidence type="ECO:0000256" key="5">
    <source>
        <dbReference type="SAM" id="MobiDB-lite"/>
    </source>
</evidence>
<dbReference type="SUPFAM" id="SSF52540">
    <property type="entry name" value="P-loop containing nucleoside triphosphate hydrolases"/>
    <property type="match status" value="1"/>
</dbReference>
<feature type="domain" description="DNA2/NAM7 helicase-like C-terminal" evidence="7">
    <location>
        <begin position="657"/>
        <end position="852"/>
    </location>
</feature>
<dbReference type="GO" id="GO:0001147">
    <property type="term" value="F:transcription termination site sequence-specific DNA binding"/>
    <property type="evidence" value="ECO:0007669"/>
    <property type="project" value="TreeGrafter"/>
</dbReference>
<dbReference type="CDD" id="cd18808">
    <property type="entry name" value="SF1_C_Upf1"/>
    <property type="match status" value="1"/>
</dbReference>
<evidence type="ECO:0000313" key="8">
    <source>
        <dbReference type="EMBL" id="CAE0457625.1"/>
    </source>
</evidence>
<dbReference type="AlphaFoldDB" id="A0A7S3PW87"/>
<dbReference type="GO" id="GO:0004386">
    <property type="term" value="F:helicase activity"/>
    <property type="evidence" value="ECO:0007669"/>
    <property type="project" value="UniProtKB-KW"/>
</dbReference>
<sequence>MDGSRFVGGAALARKRARQAKYNCPSSTQERFRRKNNHRNRWNTQRLPNKVRPSERFFASLLLCSIEDLTLGNGIEWHDVIREICDRAGAPFPSKLDSSCRNMSEFYGSRASLVLEESRCIIAESIRGKSRNRRSSMHVEFCGAKEKNHGFVALTFIKRFDPRSGYAEETTFTPAELYDLKPGCVIEVKFGVNGKYQSVLASIIPSNSDNEVQLMAYQTSNLEGYLNDSTSFCIIPVTTLISEMRQFVACFSGTKVAFALKLMGAKSATHTRFDNDDSTDAEDFDNDKSGVNEKPDSDSIDTNIAKDLSYSNDITENCLEDNDYTHSETYPMELNENIIPLTAINIPELNEAQEAAATAYLDGPRHTLSLVQGPPGTGKTQFMTAVLIRTFLKDFKPGKSKYCSVDKKKRVLVTAPTNFAIKVLSSRFIKAINSYSGVNVILIGVKDSLFPPDSDAGCVDESSESLRSIFLYSWVEELIKDFQTLKLSTSGLDVEEVLQCAYYLVLKLEKGLPYISKKTGTLNLAKSLCTCLEDMFSDDCFSWESDPTDEMKKSISKANLLLQDLLAGLREMQYFEDPISELLATANIIFSTLSSSGASLMKRTKRIDELFVDEAAAATEPEILIPLHLKPRKMLAVGDPKQLPATVTSQRAAEFGLDKSLMDRLMFDSCNNHFVMLDVQYRMKPDISSFPACNFYNGKLKDGENVVCPSYKSLTEMNLDPYTFFQVDGHEERSRSGSYFNTNEAEAVAHIVQHIQNTSVSSDDKQTWGSLESIRVITFYSGQVKAIKDSLRSFGLGYIHVATVDSSQGCESDVVIVSFVRCRGKSGFLQDDRRINVALTRAKYQLICVGDAEKTLLKSGVQTLQNLVNDVKKRGLLKLKTIDSF</sequence>
<dbReference type="InterPro" id="IPR045055">
    <property type="entry name" value="DNA2/NAM7-like"/>
</dbReference>
<organism evidence="8">
    <name type="scientific">Chaetoceros debilis</name>
    <dbReference type="NCBI Taxonomy" id="122233"/>
    <lineage>
        <taxon>Eukaryota</taxon>
        <taxon>Sar</taxon>
        <taxon>Stramenopiles</taxon>
        <taxon>Ochrophyta</taxon>
        <taxon>Bacillariophyta</taxon>
        <taxon>Coscinodiscophyceae</taxon>
        <taxon>Chaetocerotophycidae</taxon>
        <taxon>Chaetocerotales</taxon>
        <taxon>Chaetocerotaceae</taxon>
        <taxon>Chaetoceros</taxon>
    </lineage>
</organism>
<evidence type="ECO:0000256" key="1">
    <source>
        <dbReference type="ARBA" id="ARBA00022741"/>
    </source>
</evidence>
<protein>
    <recommendedName>
        <fullName evidence="9">Helicase ATP-binding domain-containing protein</fullName>
    </recommendedName>
</protein>
<dbReference type="GO" id="GO:0006369">
    <property type="term" value="P:termination of RNA polymerase II transcription"/>
    <property type="evidence" value="ECO:0007669"/>
    <property type="project" value="TreeGrafter"/>
</dbReference>
<feature type="region of interest" description="Disordered" evidence="5">
    <location>
        <begin position="270"/>
        <end position="303"/>
    </location>
</feature>
<keyword evidence="1" id="KW-0547">Nucleotide-binding</keyword>
<dbReference type="GO" id="GO:0016787">
    <property type="term" value="F:hydrolase activity"/>
    <property type="evidence" value="ECO:0007669"/>
    <property type="project" value="UniProtKB-KW"/>
</dbReference>
<proteinExistence type="predicted"/>
<feature type="compositionally biased region" description="Acidic residues" evidence="5">
    <location>
        <begin position="276"/>
        <end position="285"/>
    </location>
</feature>
<reference evidence="8" key="1">
    <citation type="submission" date="2021-01" db="EMBL/GenBank/DDBJ databases">
        <authorList>
            <person name="Corre E."/>
            <person name="Pelletier E."/>
            <person name="Niang G."/>
            <person name="Scheremetjew M."/>
            <person name="Finn R."/>
            <person name="Kale V."/>
            <person name="Holt S."/>
            <person name="Cochrane G."/>
            <person name="Meng A."/>
            <person name="Brown T."/>
            <person name="Cohen L."/>
        </authorList>
    </citation>
    <scope>NUCLEOTIDE SEQUENCE</scope>
    <source>
        <strain evidence="8">MM31A-1</strain>
    </source>
</reference>
<evidence type="ECO:0008006" key="9">
    <source>
        <dbReference type="Google" id="ProtNLM"/>
    </source>
</evidence>
<dbReference type="GO" id="GO:0016604">
    <property type="term" value="C:nuclear body"/>
    <property type="evidence" value="ECO:0007669"/>
    <property type="project" value="TreeGrafter"/>
</dbReference>
<name>A0A7S3PW87_9STRA</name>
<dbReference type="Pfam" id="PF13087">
    <property type="entry name" value="AAA_12"/>
    <property type="match status" value="1"/>
</dbReference>
<dbReference type="InterPro" id="IPR047187">
    <property type="entry name" value="SF1_C_Upf1"/>
</dbReference>
<accession>A0A7S3PW87</accession>
<dbReference type="GO" id="GO:0005694">
    <property type="term" value="C:chromosome"/>
    <property type="evidence" value="ECO:0007669"/>
    <property type="project" value="UniProtKB-ARBA"/>
</dbReference>